<feature type="domain" description="F-box" evidence="1">
    <location>
        <begin position="2"/>
        <end position="21"/>
    </location>
</feature>
<sequence length="419" mass="47569">MSVNLLDLPAEIILKILSKLDYVGHQQGLERPYSYPKATALGRAGIREHPDKKSPCRYDAVSRCNKKLRILCFPFLFRCLTVNISEEQTAIRMLQFYLSSGWILQYTRKLYFIMDIRAIIVAELPMSVMRPELGVLMRMIVKLFQWVGNVQELHFIVRSEIVSNGLRRIFRWSRQQIEASLSNVRSLKFSAGSEWIIRFCGGYSGLHEIENSPGITGPKFDPYPIPIDFAREKSQGQAPIESLSPRTVLSRIGDYRVANIMKGITSLRRGAEMLTKVTIYGKFTQDGLDVFIKCIPVVSDLTIIGGPIEPIALIANHAHILGQLPFLRRLNLEGDLKVLREHIKACPVDGLTLCYFARCIRSLREMWVWARFVGEIFRDVRGDVLLEHTAWKDTWAGIVSFPPSARPNTNSGDVEMGGN</sequence>
<accession>A0AAV9WHP1</accession>
<organism evidence="2 3">
    <name type="scientific">Arthrobotrys musiformis</name>
    <dbReference type="NCBI Taxonomy" id="47236"/>
    <lineage>
        <taxon>Eukaryota</taxon>
        <taxon>Fungi</taxon>
        <taxon>Dikarya</taxon>
        <taxon>Ascomycota</taxon>
        <taxon>Pezizomycotina</taxon>
        <taxon>Orbiliomycetes</taxon>
        <taxon>Orbiliales</taxon>
        <taxon>Orbiliaceae</taxon>
        <taxon>Arthrobotrys</taxon>
    </lineage>
</organism>
<evidence type="ECO:0000259" key="1">
    <source>
        <dbReference type="PROSITE" id="PS50181"/>
    </source>
</evidence>
<reference evidence="2 3" key="1">
    <citation type="submission" date="2023-08" db="EMBL/GenBank/DDBJ databases">
        <authorList>
            <person name="Palmer J.M."/>
        </authorList>
    </citation>
    <scope>NUCLEOTIDE SEQUENCE [LARGE SCALE GENOMIC DNA]</scope>
    <source>
        <strain evidence="2 3">TWF481</strain>
    </source>
</reference>
<evidence type="ECO:0000313" key="3">
    <source>
        <dbReference type="Proteomes" id="UP001370758"/>
    </source>
</evidence>
<dbReference type="InterPro" id="IPR001810">
    <property type="entry name" value="F-box_dom"/>
</dbReference>
<dbReference type="PROSITE" id="PS50181">
    <property type="entry name" value="FBOX"/>
    <property type="match status" value="1"/>
</dbReference>
<proteinExistence type="predicted"/>
<dbReference type="Proteomes" id="UP001370758">
    <property type="component" value="Unassembled WGS sequence"/>
</dbReference>
<evidence type="ECO:0000313" key="2">
    <source>
        <dbReference type="EMBL" id="KAK6509055.1"/>
    </source>
</evidence>
<dbReference type="AlphaFoldDB" id="A0AAV9WHP1"/>
<comment type="caution">
    <text evidence="2">The sequence shown here is derived from an EMBL/GenBank/DDBJ whole genome shotgun (WGS) entry which is preliminary data.</text>
</comment>
<dbReference type="EMBL" id="JAVHJL010000002">
    <property type="protein sequence ID" value="KAK6509055.1"/>
    <property type="molecule type" value="Genomic_DNA"/>
</dbReference>
<keyword evidence="3" id="KW-1185">Reference proteome</keyword>
<gene>
    <name evidence="2" type="ORF">TWF481_003819</name>
</gene>
<name>A0AAV9WHP1_9PEZI</name>
<protein>
    <recommendedName>
        <fullName evidence="1">F-box domain-containing protein</fullName>
    </recommendedName>
</protein>